<feature type="compositionally biased region" description="Basic and acidic residues" evidence="1">
    <location>
        <begin position="81"/>
        <end position="97"/>
    </location>
</feature>
<keyword evidence="3" id="KW-1185">Reference proteome</keyword>
<name>A0AAV5A3U9_9AGAM</name>
<reference evidence="2" key="1">
    <citation type="submission" date="2021-10" db="EMBL/GenBank/DDBJ databases">
        <title>De novo Genome Assembly of Clathrus columnatus (Basidiomycota, Fungi) Using Illumina and Nanopore Sequence Data.</title>
        <authorList>
            <person name="Ogiso-Tanaka E."/>
            <person name="Itagaki H."/>
            <person name="Hosoya T."/>
            <person name="Hosaka K."/>
        </authorList>
    </citation>
    <scope>NUCLEOTIDE SEQUENCE</scope>
    <source>
        <strain evidence="2">MO-923</strain>
    </source>
</reference>
<feature type="compositionally biased region" description="Pro residues" evidence="1">
    <location>
        <begin position="208"/>
        <end position="217"/>
    </location>
</feature>
<accession>A0AAV5A3U9</accession>
<dbReference type="AlphaFoldDB" id="A0AAV5A3U9"/>
<feature type="region of interest" description="Disordered" evidence="1">
    <location>
        <begin position="200"/>
        <end position="219"/>
    </location>
</feature>
<feature type="compositionally biased region" description="Basic and acidic residues" evidence="1">
    <location>
        <begin position="353"/>
        <end position="364"/>
    </location>
</feature>
<feature type="compositionally biased region" description="Polar residues" evidence="1">
    <location>
        <begin position="170"/>
        <end position="180"/>
    </location>
</feature>
<proteinExistence type="predicted"/>
<feature type="compositionally biased region" description="Low complexity" evidence="1">
    <location>
        <begin position="52"/>
        <end position="62"/>
    </location>
</feature>
<organism evidence="2 3">
    <name type="scientific">Clathrus columnatus</name>
    <dbReference type="NCBI Taxonomy" id="1419009"/>
    <lineage>
        <taxon>Eukaryota</taxon>
        <taxon>Fungi</taxon>
        <taxon>Dikarya</taxon>
        <taxon>Basidiomycota</taxon>
        <taxon>Agaricomycotina</taxon>
        <taxon>Agaricomycetes</taxon>
        <taxon>Phallomycetidae</taxon>
        <taxon>Phallales</taxon>
        <taxon>Clathraceae</taxon>
        <taxon>Clathrus</taxon>
    </lineage>
</organism>
<dbReference type="Proteomes" id="UP001050691">
    <property type="component" value="Unassembled WGS sequence"/>
</dbReference>
<evidence type="ECO:0000313" key="2">
    <source>
        <dbReference type="EMBL" id="GJJ08940.1"/>
    </source>
</evidence>
<feature type="region of interest" description="Disordered" evidence="1">
    <location>
        <begin position="345"/>
        <end position="381"/>
    </location>
</feature>
<dbReference type="EMBL" id="BPWL01000003">
    <property type="protein sequence ID" value="GJJ08940.1"/>
    <property type="molecule type" value="Genomic_DNA"/>
</dbReference>
<evidence type="ECO:0000313" key="3">
    <source>
        <dbReference type="Proteomes" id="UP001050691"/>
    </source>
</evidence>
<gene>
    <name evidence="2" type="ORF">Clacol_003160</name>
</gene>
<comment type="caution">
    <text evidence="2">The sequence shown here is derived from an EMBL/GenBank/DDBJ whole genome shotgun (WGS) entry which is preliminary data.</text>
</comment>
<sequence length="381" mass="42589">MAPNFTFKRKHSEISESTANDTGVVENVLDSPTKRMRMECPINDENDQFNASTEESSLTSTELDGEEENEVLIILIPADEDITKAGEVEADIEREAETPFTTDSKDSTLFCERDEDSGESKDSESEQADTSESEHATALQTADEFYSGSPSRSRSSSPPTIFLIPLHSQAGPSNLSNTPHDQQQQQDSTALQPTHGTTLLPIVSHLDPPQPLPPPSIFEPRETLRRTFRPSPSPNQYRGFTHIHELSEDLDETEDAREEEEDENLDLIWAMFNGAASNPAEEVEAENRYPIYIEEMDIPWLEETVTHDADGDTVAPEGHTVLWEHADGHLYPEPPALDTFRTHIQEEEEEDPEARLKRLVREGEMGSDDDTSEAVGNGHSF</sequence>
<feature type="region of interest" description="Disordered" evidence="1">
    <location>
        <begin position="1"/>
        <end position="191"/>
    </location>
</feature>
<evidence type="ECO:0000256" key="1">
    <source>
        <dbReference type="SAM" id="MobiDB-lite"/>
    </source>
</evidence>
<protein>
    <submittedName>
        <fullName evidence="2">Uncharacterized protein</fullName>
    </submittedName>
</protein>
<feature type="compositionally biased region" description="Low complexity" evidence="1">
    <location>
        <begin position="147"/>
        <end position="159"/>
    </location>
</feature>